<evidence type="ECO:0000313" key="2">
    <source>
        <dbReference type="Proteomes" id="UP000886501"/>
    </source>
</evidence>
<organism evidence="1 2">
    <name type="scientific">Thelephora ganbajun</name>
    <name type="common">Ganba fungus</name>
    <dbReference type="NCBI Taxonomy" id="370292"/>
    <lineage>
        <taxon>Eukaryota</taxon>
        <taxon>Fungi</taxon>
        <taxon>Dikarya</taxon>
        <taxon>Basidiomycota</taxon>
        <taxon>Agaricomycotina</taxon>
        <taxon>Agaricomycetes</taxon>
        <taxon>Thelephorales</taxon>
        <taxon>Thelephoraceae</taxon>
        <taxon>Thelephora</taxon>
    </lineage>
</organism>
<reference evidence="1" key="2">
    <citation type="journal article" date="2020" name="Nat. Commun.">
        <title>Large-scale genome sequencing of mycorrhizal fungi provides insights into the early evolution of symbiotic traits.</title>
        <authorList>
            <person name="Miyauchi S."/>
            <person name="Kiss E."/>
            <person name="Kuo A."/>
            <person name="Drula E."/>
            <person name="Kohler A."/>
            <person name="Sanchez-Garcia M."/>
            <person name="Morin E."/>
            <person name="Andreopoulos B."/>
            <person name="Barry K.W."/>
            <person name="Bonito G."/>
            <person name="Buee M."/>
            <person name="Carver A."/>
            <person name="Chen C."/>
            <person name="Cichocki N."/>
            <person name="Clum A."/>
            <person name="Culley D."/>
            <person name="Crous P.W."/>
            <person name="Fauchery L."/>
            <person name="Girlanda M."/>
            <person name="Hayes R.D."/>
            <person name="Keri Z."/>
            <person name="LaButti K."/>
            <person name="Lipzen A."/>
            <person name="Lombard V."/>
            <person name="Magnuson J."/>
            <person name="Maillard F."/>
            <person name="Murat C."/>
            <person name="Nolan M."/>
            <person name="Ohm R.A."/>
            <person name="Pangilinan J."/>
            <person name="Pereira M.F."/>
            <person name="Perotto S."/>
            <person name="Peter M."/>
            <person name="Pfister S."/>
            <person name="Riley R."/>
            <person name="Sitrit Y."/>
            <person name="Stielow J.B."/>
            <person name="Szollosi G."/>
            <person name="Zifcakova L."/>
            <person name="Stursova M."/>
            <person name="Spatafora J.W."/>
            <person name="Tedersoo L."/>
            <person name="Vaario L.M."/>
            <person name="Yamada A."/>
            <person name="Yan M."/>
            <person name="Wang P."/>
            <person name="Xu J."/>
            <person name="Bruns T."/>
            <person name="Baldrian P."/>
            <person name="Vilgalys R."/>
            <person name="Dunand C."/>
            <person name="Henrissat B."/>
            <person name="Grigoriev I.V."/>
            <person name="Hibbett D."/>
            <person name="Nagy L.G."/>
            <person name="Martin F.M."/>
        </authorList>
    </citation>
    <scope>NUCLEOTIDE SEQUENCE</scope>
    <source>
        <strain evidence="1">P2</strain>
    </source>
</reference>
<comment type="caution">
    <text evidence="1">The sequence shown here is derived from an EMBL/GenBank/DDBJ whole genome shotgun (WGS) entry which is preliminary data.</text>
</comment>
<sequence length="108" mass="12272">MGSRFVNPDMDTVIAAVIDAHPLFTAKTLIPLLVYNLSPHRRMRVRWESSKPHCQGIAGVWNTVAPIPDNDYYHRTTQILAEPTLDVLMTEDSLVVVEMVRPWSTFIP</sequence>
<accession>A0ACB6ZKT2</accession>
<gene>
    <name evidence="1" type="ORF">BDM02DRAFT_3112188</name>
</gene>
<dbReference type="Proteomes" id="UP000886501">
    <property type="component" value="Unassembled WGS sequence"/>
</dbReference>
<reference evidence="1" key="1">
    <citation type="submission" date="2019-10" db="EMBL/GenBank/DDBJ databases">
        <authorList>
            <consortium name="DOE Joint Genome Institute"/>
            <person name="Kuo A."/>
            <person name="Miyauchi S."/>
            <person name="Kiss E."/>
            <person name="Drula E."/>
            <person name="Kohler A."/>
            <person name="Sanchez-Garcia M."/>
            <person name="Andreopoulos B."/>
            <person name="Barry K.W."/>
            <person name="Bonito G."/>
            <person name="Buee M."/>
            <person name="Carver A."/>
            <person name="Chen C."/>
            <person name="Cichocki N."/>
            <person name="Clum A."/>
            <person name="Culley D."/>
            <person name="Crous P.W."/>
            <person name="Fauchery L."/>
            <person name="Girlanda M."/>
            <person name="Hayes R."/>
            <person name="Keri Z."/>
            <person name="Labutti K."/>
            <person name="Lipzen A."/>
            <person name="Lombard V."/>
            <person name="Magnuson J."/>
            <person name="Maillard F."/>
            <person name="Morin E."/>
            <person name="Murat C."/>
            <person name="Nolan M."/>
            <person name="Ohm R."/>
            <person name="Pangilinan J."/>
            <person name="Pereira M."/>
            <person name="Perotto S."/>
            <person name="Peter M."/>
            <person name="Riley R."/>
            <person name="Sitrit Y."/>
            <person name="Stielow B."/>
            <person name="Szollosi G."/>
            <person name="Zifcakova L."/>
            <person name="Stursova M."/>
            <person name="Spatafora J.W."/>
            <person name="Tedersoo L."/>
            <person name="Vaario L.-M."/>
            <person name="Yamada A."/>
            <person name="Yan M."/>
            <person name="Wang P."/>
            <person name="Xu J."/>
            <person name="Bruns T."/>
            <person name="Baldrian P."/>
            <person name="Vilgalys R."/>
            <person name="Henrissat B."/>
            <person name="Grigoriev I.V."/>
            <person name="Hibbett D."/>
            <person name="Nagy L.G."/>
            <person name="Martin F.M."/>
        </authorList>
    </citation>
    <scope>NUCLEOTIDE SEQUENCE</scope>
    <source>
        <strain evidence="1">P2</strain>
    </source>
</reference>
<proteinExistence type="predicted"/>
<protein>
    <submittedName>
        <fullName evidence="1">Uncharacterized protein</fullName>
    </submittedName>
</protein>
<keyword evidence="2" id="KW-1185">Reference proteome</keyword>
<name>A0ACB6ZKT2_THEGA</name>
<dbReference type="EMBL" id="MU117985">
    <property type="protein sequence ID" value="KAF9650420.1"/>
    <property type="molecule type" value="Genomic_DNA"/>
</dbReference>
<evidence type="ECO:0000313" key="1">
    <source>
        <dbReference type="EMBL" id="KAF9650420.1"/>
    </source>
</evidence>